<feature type="region of interest" description="Disordered" evidence="9">
    <location>
        <begin position="432"/>
        <end position="453"/>
    </location>
</feature>
<dbReference type="GO" id="GO:0006612">
    <property type="term" value="P:protein targeting to membrane"/>
    <property type="evidence" value="ECO:0007669"/>
    <property type="project" value="TreeGrafter"/>
</dbReference>
<reference evidence="11 12" key="1">
    <citation type="submission" date="2016-11" db="EMBL/GenBank/DDBJ databases">
        <title>The macronuclear genome of Stentor coeruleus: a giant cell with tiny introns.</title>
        <authorList>
            <person name="Slabodnick M."/>
            <person name="Ruby J.G."/>
            <person name="Reiff S.B."/>
            <person name="Swart E.C."/>
            <person name="Gosai S."/>
            <person name="Prabakaran S."/>
            <person name="Witkowska E."/>
            <person name="Larue G.E."/>
            <person name="Fisher S."/>
            <person name="Freeman R.M."/>
            <person name="Gunawardena J."/>
            <person name="Chu W."/>
            <person name="Stover N.A."/>
            <person name="Gregory B.D."/>
            <person name="Nowacki M."/>
            <person name="Derisi J."/>
            <person name="Roy S.W."/>
            <person name="Marshall W.F."/>
            <person name="Sood P."/>
        </authorList>
    </citation>
    <scope>NUCLEOTIDE SEQUENCE [LARGE SCALE GENOMIC DNA]</scope>
    <source>
        <strain evidence="11">WM001</strain>
    </source>
</reference>
<dbReference type="SMART" id="SM00248">
    <property type="entry name" value="ANK"/>
    <property type="match status" value="5"/>
</dbReference>
<feature type="transmembrane region" description="Helical" evidence="8">
    <location>
        <begin position="184"/>
        <end position="204"/>
    </location>
</feature>
<evidence type="ECO:0000256" key="2">
    <source>
        <dbReference type="ARBA" id="ARBA00022679"/>
    </source>
</evidence>
<feature type="transmembrane region" description="Helical" evidence="8">
    <location>
        <begin position="340"/>
        <end position="368"/>
    </location>
</feature>
<dbReference type="GO" id="GO:0005794">
    <property type="term" value="C:Golgi apparatus"/>
    <property type="evidence" value="ECO:0007669"/>
    <property type="project" value="TreeGrafter"/>
</dbReference>
<dbReference type="PROSITE" id="PS50297">
    <property type="entry name" value="ANK_REP_REGION"/>
    <property type="match status" value="2"/>
</dbReference>
<protein>
    <recommendedName>
        <fullName evidence="8">Palmitoyltransferase</fullName>
        <ecNumber evidence="8">2.3.1.225</ecNumber>
    </recommendedName>
</protein>
<dbReference type="PROSITE" id="PS50216">
    <property type="entry name" value="DHHC"/>
    <property type="match status" value="1"/>
</dbReference>
<evidence type="ECO:0000256" key="4">
    <source>
        <dbReference type="ARBA" id="ARBA00022989"/>
    </source>
</evidence>
<dbReference type="Proteomes" id="UP000187209">
    <property type="component" value="Unassembled WGS sequence"/>
</dbReference>
<comment type="domain">
    <text evidence="8">The DHHC domain is required for palmitoyltransferase activity.</text>
</comment>
<comment type="caution">
    <text evidence="11">The sequence shown here is derived from an EMBL/GenBank/DDBJ whole genome shotgun (WGS) entry which is preliminary data.</text>
</comment>
<keyword evidence="7" id="KW-0040">ANK repeat</keyword>
<feature type="repeat" description="ANK" evidence="7">
    <location>
        <begin position="9"/>
        <end position="41"/>
    </location>
</feature>
<evidence type="ECO:0000313" key="11">
    <source>
        <dbReference type="EMBL" id="OMJ77943.1"/>
    </source>
</evidence>
<proteinExistence type="inferred from homology"/>
<dbReference type="GO" id="GO:0005783">
    <property type="term" value="C:endoplasmic reticulum"/>
    <property type="evidence" value="ECO:0007669"/>
    <property type="project" value="TreeGrafter"/>
</dbReference>
<dbReference type="GO" id="GO:0016020">
    <property type="term" value="C:membrane"/>
    <property type="evidence" value="ECO:0007669"/>
    <property type="project" value="UniProtKB-SubCell"/>
</dbReference>
<evidence type="ECO:0000313" key="12">
    <source>
        <dbReference type="Proteomes" id="UP000187209"/>
    </source>
</evidence>
<dbReference type="EMBL" id="MPUH01000548">
    <property type="protein sequence ID" value="OMJ77943.1"/>
    <property type="molecule type" value="Genomic_DNA"/>
</dbReference>
<feature type="repeat" description="ANK" evidence="7">
    <location>
        <begin position="109"/>
        <end position="141"/>
    </location>
</feature>
<feature type="transmembrane region" description="Helical" evidence="8">
    <location>
        <begin position="210"/>
        <end position="230"/>
    </location>
</feature>
<dbReference type="Pfam" id="PF01529">
    <property type="entry name" value="DHHC"/>
    <property type="match status" value="1"/>
</dbReference>
<dbReference type="PROSITE" id="PS50088">
    <property type="entry name" value="ANK_REPEAT"/>
    <property type="match status" value="3"/>
</dbReference>
<sequence length="453" mass="52265">MLNSQNIKEKQTPLHIATIRGKNKLAIEYIRLGADATIKDINEQSVLHLAASNNNVGLLAYYNHTFPLDPFARDINNYIPLHLAILGGHENASIYLISISKNLEIKDSSGYTPLHLTVFNSSYKIAKDLVMRGAKRNAKCKYGQTPLELAISTGKTDMFRVLKTPLIIGNPCKSPMEIVGKKKYMMYIVGMLLKTSVVFEFMLIDFDWWIGFGVLTMNLFSFVIFFVVSFKDPGFEKEKMKIPELYAKIKPDFICPYCCTKKLYNTVHCHHCQRCVNKFDHHCPWINNCIGVENQKFFILFLFVLILDLSISMTLGLMLYIDLYIGHDHYIPEIYHSQYINLAVSIVCAIVLIFIFPLFYIQICNLIYNKTTRERYSYRSRGTFSSLNSSRSIYIKDSVDLTYYSKKDENSERTVKEVGCWCCKRKVYPPSLSETSNINEEPESEERYGTNNY</sequence>
<feature type="transmembrane region" description="Helical" evidence="8">
    <location>
        <begin position="297"/>
        <end position="320"/>
    </location>
</feature>
<evidence type="ECO:0000256" key="1">
    <source>
        <dbReference type="ARBA" id="ARBA00004141"/>
    </source>
</evidence>
<evidence type="ECO:0000256" key="5">
    <source>
        <dbReference type="ARBA" id="ARBA00023136"/>
    </source>
</evidence>
<evidence type="ECO:0000256" key="3">
    <source>
        <dbReference type="ARBA" id="ARBA00022692"/>
    </source>
</evidence>
<name>A0A1R2BM84_9CILI</name>
<accession>A0A1R2BM84</accession>
<comment type="subcellular location">
    <subcellularLocation>
        <location evidence="1">Membrane</location>
        <topology evidence="1">Multi-pass membrane protein</topology>
    </subcellularLocation>
</comment>
<dbReference type="EC" id="2.3.1.225" evidence="8"/>
<comment type="catalytic activity">
    <reaction evidence="8">
        <text>L-cysteinyl-[protein] + hexadecanoyl-CoA = S-hexadecanoyl-L-cysteinyl-[protein] + CoA</text>
        <dbReference type="Rhea" id="RHEA:36683"/>
        <dbReference type="Rhea" id="RHEA-COMP:10131"/>
        <dbReference type="Rhea" id="RHEA-COMP:11032"/>
        <dbReference type="ChEBI" id="CHEBI:29950"/>
        <dbReference type="ChEBI" id="CHEBI:57287"/>
        <dbReference type="ChEBI" id="CHEBI:57379"/>
        <dbReference type="ChEBI" id="CHEBI:74151"/>
        <dbReference type="EC" id="2.3.1.225"/>
    </reaction>
</comment>
<dbReference type="PANTHER" id="PTHR22883">
    <property type="entry name" value="ZINC FINGER DHHC DOMAIN CONTAINING PROTEIN"/>
    <property type="match status" value="1"/>
</dbReference>
<keyword evidence="3 8" id="KW-0812">Transmembrane</keyword>
<organism evidence="11 12">
    <name type="scientific">Stentor coeruleus</name>
    <dbReference type="NCBI Taxonomy" id="5963"/>
    <lineage>
        <taxon>Eukaryota</taxon>
        <taxon>Sar</taxon>
        <taxon>Alveolata</taxon>
        <taxon>Ciliophora</taxon>
        <taxon>Postciliodesmatophora</taxon>
        <taxon>Heterotrichea</taxon>
        <taxon>Heterotrichida</taxon>
        <taxon>Stentoridae</taxon>
        <taxon>Stentor</taxon>
    </lineage>
</organism>
<evidence type="ECO:0000259" key="10">
    <source>
        <dbReference type="Pfam" id="PF01529"/>
    </source>
</evidence>
<evidence type="ECO:0000256" key="8">
    <source>
        <dbReference type="RuleBase" id="RU079119"/>
    </source>
</evidence>
<dbReference type="Pfam" id="PF12796">
    <property type="entry name" value="Ank_2"/>
    <property type="match status" value="1"/>
</dbReference>
<dbReference type="OrthoDB" id="163438at2759"/>
<dbReference type="InterPro" id="IPR036770">
    <property type="entry name" value="Ankyrin_rpt-contain_sf"/>
</dbReference>
<evidence type="ECO:0000256" key="7">
    <source>
        <dbReference type="PROSITE-ProRule" id="PRU00023"/>
    </source>
</evidence>
<dbReference type="GO" id="GO:0019706">
    <property type="term" value="F:protein-cysteine S-palmitoyltransferase activity"/>
    <property type="evidence" value="ECO:0007669"/>
    <property type="project" value="UniProtKB-EC"/>
</dbReference>
<keyword evidence="4 8" id="KW-1133">Transmembrane helix</keyword>
<dbReference type="InterPro" id="IPR001594">
    <property type="entry name" value="Palmitoyltrfase_DHHC"/>
</dbReference>
<keyword evidence="6 8" id="KW-0012">Acyltransferase</keyword>
<dbReference type="SUPFAM" id="SSF48403">
    <property type="entry name" value="Ankyrin repeat"/>
    <property type="match status" value="1"/>
</dbReference>
<dbReference type="Gene3D" id="1.25.40.20">
    <property type="entry name" value="Ankyrin repeat-containing domain"/>
    <property type="match status" value="1"/>
</dbReference>
<keyword evidence="5 8" id="KW-0472">Membrane</keyword>
<keyword evidence="2 8" id="KW-0808">Transferase</keyword>
<comment type="similarity">
    <text evidence="8">Belongs to the DHHC palmitoyltransferase family.</text>
</comment>
<dbReference type="AlphaFoldDB" id="A0A1R2BM84"/>
<evidence type="ECO:0000256" key="6">
    <source>
        <dbReference type="ARBA" id="ARBA00023315"/>
    </source>
</evidence>
<feature type="repeat" description="ANK" evidence="7">
    <location>
        <begin position="76"/>
        <end position="108"/>
    </location>
</feature>
<feature type="domain" description="Palmitoyltransferase DHHC" evidence="10">
    <location>
        <begin position="253"/>
        <end position="377"/>
    </location>
</feature>
<dbReference type="InterPro" id="IPR002110">
    <property type="entry name" value="Ankyrin_rpt"/>
</dbReference>
<dbReference type="InterPro" id="IPR039859">
    <property type="entry name" value="PFA4/ZDH16/20/ERF2-like"/>
</dbReference>
<evidence type="ECO:0000256" key="9">
    <source>
        <dbReference type="SAM" id="MobiDB-lite"/>
    </source>
</evidence>
<gene>
    <name evidence="11" type="ORF">SteCoe_22382</name>
</gene>
<keyword evidence="12" id="KW-1185">Reference proteome</keyword>